<accession>H1UXF0</accession>
<dbReference type="EMBL" id="CACQ02000492">
    <property type="protein sequence ID" value="CCF32651.1"/>
    <property type="molecule type" value="Genomic_DNA"/>
</dbReference>
<organism evidence="1 2">
    <name type="scientific">Colletotrichum higginsianum (strain IMI 349063)</name>
    <name type="common">Crucifer anthracnose fungus</name>
    <dbReference type="NCBI Taxonomy" id="759273"/>
    <lineage>
        <taxon>Eukaryota</taxon>
        <taxon>Fungi</taxon>
        <taxon>Dikarya</taxon>
        <taxon>Ascomycota</taxon>
        <taxon>Pezizomycotina</taxon>
        <taxon>Sordariomycetes</taxon>
        <taxon>Hypocreomycetidae</taxon>
        <taxon>Glomerellales</taxon>
        <taxon>Glomerellaceae</taxon>
        <taxon>Colletotrichum</taxon>
        <taxon>Colletotrichum destructivum species complex</taxon>
    </lineage>
</organism>
<dbReference type="HOGENOM" id="CLU_2589615_0_0_1"/>
<reference evidence="2" key="1">
    <citation type="journal article" date="2012" name="Nat. Genet.">
        <title>Lifestyle transitions in plant pathogenic Colletotrichum fungi deciphered by genome and transcriptome analyses.</title>
        <authorList>
            <person name="O'Connell R.J."/>
            <person name="Thon M.R."/>
            <person name="Hacquard S."/>
            <person name="Amyotte S.G."/>
            <person name="Kleemann J."/>
            <person name="Torres M.F."/>
            <person name="Damm U."/>
            <person name="Buiate E.A."/>
            <person name="Epstein L."/>
            <person name="Alkan N."/>
            <person name="Altmueller J."/>
            <person name="Alvarado-Balderrama L."/>
            <person name="Bauser C.A."/>
            <person name="Becker C."/>
            <person name="Birren B.W."/>
            <person name="Chen Z."/>
            <person name="Choi J."/>
            <person name="Crouch J.A."/>
            <person name="Duvick J.P."/>
            <person name="Farman M.A."/>
            <person name="Gan P."/>
            <person name="Heiman D."/>
            <person name="Henrissat B."/>
            <person name="Howard R.J."/>
            <person name="Kabbage M."/>
            <person name="Koch C."/>
            <person name="Kracher B."/>
            <person name="Kubo Y."/>
            <person name="Law A.D."/>
            <person name="Lebrun M.-H."/>
            <person name="Lee Y.-H."/>
            <person name="Miyara I."/>
            <person name="Moore N."/>
            <person name="Neumann U."/>
            <person name="Nordstroem K."/>
            <person name="Panaccione D.G."/>
            <person name="Panstruga R."/>
            <person name="Place M."/>
            <person name="Proctor R.H."/>
            <person name="Prusky D."/>
            <person name="Rech G."/>
            <person name="Reinhardt R."/>
            <person name="Rollins J.A."/>
            <person name="Rounsley S."/>
            <person name="Schardl C.L."/>
            <person name="Schwartz D.C."/>
            <person name="Shenoy N."/>
            <person name="Shirasu K."/>
            <person name="Sikhakolli U.R."/>
            <person name="Stueber K."/>
            <person name="Sukno S.A."/>
            <person name="Sweigard J.A."/>
            <person name="Takano Y."/>
            <person name="Takahara H."/>
            <person name="Trail F."/>
            <person name="van der Does H.C."/>
            <person name="Voll L.M."/>
            <person name="Will I."/>
            <person name="Young S."/>
            <person name="Zeng Q."/>
            <person name="Zhang J."/>
            <person name="Zhou S."/>
            <person name="Dickman M.B."/>
            <person name="Schulze-Lefert P."/>
            <person name="Ver Loren van Themaat E."/>
            <person name="Ma L.-J."/>
            <person name="Vaillancourt L.J."/>
        </authorList>
    </citation>
    <scope>NUCLEOTIDE SEQUENCE [LARGE SCALE GENOMIC DNA]</scope>
    <source>
        <strain evidence="2">IMI 349063</strain>
    </source>
</reference>
<dbReference type="AlphaFoldDB" id="H1UXF0"/>
<evidence type="ECO:0000313" key="2">
    <source>
        <dbReference type="Proteomes" id="UP000007174"/>
    </source>
</evidence>
<dbReference type="Proteomes" id="UP000007174">
    <property type="component" value="Unassembled WGS sequence"/>
</dbReference>
<protein>
    <submittedName>
        <fullName evidence="1">Uncharacterized protein</fullName>
    </submittedName>
</protein>
<sequence>MCSSLQLEMGSRPPLEPWTADLAALLSLSIGAVNLVAFQAIGHWFGVVFDVHGQLSQLRARPPKTLDRLLVMRGHSFAFP</sequence>
<proteinExistence type="predicted"/>
<evidence type="ECO:0000313" key="1">
    <source>
        <dbReference type="EMBL" id="CCF32651.1"/>
    </source>
</evidence>
<name>H1UXF0_COLHI</name>
<gene>
    <name evidence="1" type="ORF">CH063_04991</name>
</gene>